<keyword evidence="1" id="KW-1185">Reference proteome</keyword>
<organism evidence="1 2">
    <name type="scientific">Romanomermis culicivorax</name>
    <name type="common">Nematode worm</name>
    <dbReference type="NCBI Taxonomy" id="13658"/>
    <lineage>
        <taxon>Eukaryota</taxon>
        <taxon>Metazoa</taxon>
        <taxon>Ecdysozoa</taxon>
        <taxon>Nematoda</taxon>
        <taxon>Enoplea</taxon>
        <taxon>Dorylaimia</taxon>
        <taxon>Mermithida</taxon>
        <taxon>Mermithoidea</taxon>
        <taxon>Mermithidae</taxon>
        <taxon>Romanomermis</taxon>
    </lineage>
</organism>
<reference evidence="2" key="1">
    <citation type="submission" date="2022-11" db="UniProtKB">
        <authorList>
            <consortium name="WormBaseParasite"/>
        </authorList>
    </citation>
    <scope>IDENTIFICATION</scope>
</reference>
<dbReference type="AlphaFoldDB" id="A0A915KLP4"/>
<evidence type="ECO:0000313" key="1">
    <source>
        <dbReference type="Proteomes" id="UP000887565"/>
    </source>
</evidence>
<sequence length="208" mass="23841">MSAQAQKDAEEEMRDHAFLAPLYDQRKGPTSLNMVAVQQFLATVMLPLSNDQLAEIQQALIQIYNTNNYQFEVMQTQHGAFASYRNYSTQRLTSELWLQMEPFIYSWFCEWSLASALTGSNLLTALLLHKVAHTTHTVQQIRSNYQCAEHFMPNYLGSVTQEGKNPKLFDTMEQVQTMPQKECERIANAIAKCDKEILLQKSTNPPLE</sequence>
<name>A0A915KLP4_ROMCU</name>
<proteinExistence type="predicted"/>
<evidence type="ECO:0000313" key="2">
    <source>
        <dbReference type="WBParaSite" id="nRc.2.0.1.t39696-RA"/>
    </source>
</evidence>
<dbReference type="WBParaSite" id="nRc.2.0.1.t39696-RA">
    <property type="protein sequence ID" value="nRc.2.0.1.t39696-RA"/>
    <property type="gene ID" value="nRc.2.0.1.g39696"/>
</dbReference>
<protein>
    <submittedName>
        <fullName evidence="2">Uncharacterized protein</fullName>
    </submittedName>
</protein>
<dbReference type="Proteomes" id="UP000887565">
    <property type="component" value="Unplaced"/>
</dbReference>
<accession>A0A915KLP4</accession>